<dbReference type="RefSeq" id="WP_367957897.1">
    <property type="nucleotide sequence ID" value="NZ_JBAKFK010000001.1"/>
</dbReference>
<comment type="similarity">
    <text evidence="1 2">Belongs to the UPF0250 family.</text>
</comment>
<comment type="caution">
    <text evidence="3">The sequence shown here is derived from an EMBL/GenBank/DDBJ whole genome shotgun (WGS) entry which is preliminary data.</text>
</comment>
<keyword evidence="4" id="KW-1185">Reference proteome</keyword>
<name>A0ABV3TAE6_9GAMM</name>
<dbReference type="Gene3D" id="3.30.70.260">
    <property type="match status" value="1"/>
</dbReference>
<dbReference type="SUPFAM" id="SSF117991">
    <property type="entry name" value="YbeD/HP0495-like"/>
    <property type="match status" value="1"/>
</dbReference>
<dbReference type="PANTHER" id="PTHR38036:SF1">
    <property type="entry name" value="UPF0250 PROTEIN YBED"/>
    <property type="match status" value="1"/>
</dbReference>
<organism evidence="3 4">
    <name type="scientific">Spiribacter pallidus</name>
    <dbReference type="NCBI Taxonomy" id="1987936"/>
    <lineage>
        <taxon>Bacteria</taxon>
        <taxon>Pseudomonadati</taxon>
        <taxon>Pseudomonadota</taxon>
        <taxon>Gammaproteobacteria</taxon>
        <taxon>Chromatiales</taxon>
        <taxon>Ectothiorhodospiraceae</taxon>
        <taxon>Spiribacter</taxon>
    </lineage>
</organism>
<dbReference type="EMBL" id="JBAKFM010000001">
    <property type="protein sequence ID" value="MEX0468603.1"/>
    <property type="molecule type" value="Genomic_DNA"/>
</dbReference>
<dbReference type="Pfam" id="PF04359">
    <property type="entry name" value="DUF493"/>
    <property type="match status" value="1"/>
</dbReference>
<reference evidence="3 4" key="1">
    <citation type="submission" date="2024-02" db="EMBL/GenBank/DDBJ databases">
        <title>New especies of Spiribacter isolated from saline water.</title>
        <authorList>
            <person name="Leon M.J."/>
            <person name="De La Haba R."/>
            <person name="Sanchez-Porro C."/>
            <person name="Ventosa A."/>
        </authorList>
    </citation>
    <scope>NUCLEOTIDE SEQUENCE [LARGE SCALE GENOMIC DNA]</scope>
    <source>
        <strain evidence="4">ag22IC6-390</strain>
    </source>
</reference>
<dbReference type="InterPro" id="IPR027471">
    <property type="entry name" value="YbeD-like_sf"/>
</dbReference>
<dbReference type="HAMAP" id="MF_00659">
    <property type="entry name" value="UPF0250"/>
    <property type="match status" value="1"/>
</dbReference>
<protein>
    <recommendedName>
        <fullName evidence="2">UPF0250 protein V6X73_02480</fullName>
    </recommendedName>
</protein>
<evidence type="ECO:0000256" key="1">
    <source>
        <dbReference type="ARBA" id="ARBA00008460"/>
    </source>
</evidence>
<accession>A0ABV3TAE6</accession>
<evidence type="ECO:0000256" key="2">
    <source>
        <dbReference type="HAMAP-Rule" id="MF_00659"/>
    </source>
</evidence>
<evidence type="ECO:0000313" key="3">
    <source>
        <dbReference type="EMBL" id="MEX0468603.1"/>
    </source>
</evidence>
<evidence type="ECO:0000313" key="4">
    <source>
        <dbReference type="Proteomes" id="UP001556709"/>
    </source>
</evidence>
<sequence length="88" mass="9468">MKAQAEGLTFPCEFPIKAMGRHSETLVSAVLAVVQTHAPDASRERVNTQPSRNGSYLSVTVTVTAKSLDQLNAIYADLQGHDEVLATL</sequence>
<gene>
    <name evidence="3" type="ORF">V6X73_02480</name>
</gene>
<proteinExistence type="inferred from homology"/>
<dbReference type="Proteomes" id="UP001556709">
    <property type="component" value="Unassembled WGS sequence"/>
</dbReference>
<dbReference type="InterPro" id="IPR007454">
    <property type="entry name" value="UPF0250_YbeD-like"/>
</dbReference>
<dbReference type="PANTHER" id="PTHR38036">
    <property type="entry name" value="UPF0250 PROTEIN YBED"/>
    <property type="match status" value="1"/>
</dbReference>